<dbReference type="Proteomes" id="UP000075418">
    <property type="component" value="Unassembled WGS sequence"/>
</dbReference>
<dbReference type="AlphaFoldDB" id="A0A151A6L3"/>
<dbReference type="EMBL" id="LUGM01000002">
    <property type="protein sequence ID" value="KYH14875.1"/>
    <property type="molecule type" value="Genomic_DNA"/>
</dbReference>
<accession>A0A151A6L3</accession>
<organism evidence="1 2">
    <name type="scientific">Staphylococcus kloosii</name>
    <dbReference type="NCBI Taxonomy" id="29384"/>
    <lineage>
        <taxon>Bacteria</taxon>
        <taxon>Bacillati</taxon>
        <taxon>Bacillota</taxon>
        <taxon>Bacilli</taxon>
        <taxon>Bacillales</taxon>
        <taxon>Staphylococcaceae</taxon>
        <taxon>Staphylococcus</taxon>
    </lineage>
</organism>
<evidence type="ECO:0000313" key="2">
    <source>
        <dbReference type="Proteomes" id="UP000075418"/>
    </source>
</evidence>
<reference evidence="1 2" key="1">
    <citation type="submission" date="2016-02" db="EMBL/GenBank/DDBJ databases">
        <title>Draft genome sequence of hydrocarbon degrading Staphylococcus saprophyticus Strain CNV2, isolated from crude-oil contaminated soil from Noonmati Oil Refinery, Guwahati, Assam, India.</title>
        <authorList>
            <person name="Mukherjee A."/>
            <person name="Chettri B."/>
            <person name="Langpoklakpam J."/>
            <person name="Singh A.K."/>
            <person name="Chattopadhyay D.J."/>
        </authorList>
    </citation>
    <scope>NUCLEOTIDE SEQUENCE [LARGE SCALE GENOMIC DNA]</scope>
    <source>
        <strain evidence="1 2">CNV2</strain>
    </source>
</reference>
<proteinExistence type="predicted"/>
<sequence length="128" mass="14559">MSKEVPAIFMQDPKTGENVYVVSHVDYVDGMPDDFENYDLDGLQDNVSTLNNGLGSVQSQINNLQSQISNMVTDTGWQNITLNTGITAYSTSWTPQYRFITILRCFFFIAQRCSQRINRCCNDRDIAK</sequence>
<evidence type="ECO:0000313" key="1">
    <source>
        <dbReference type="EMBL" id="KYH14875.1"/>
    </source>
</evidence>
<gene>
    <name evidence="1" type="ORF">A0131_08815</name>
</gene>
<comment type="caution">
    <text evidence="1">The sequence shown here is derived from an EMBL/GenBank/DDBJ whole genome shotgun (WGS) entry which is preliminary data.</text>
</comment>
<protein>
    <submittedName>
        <fullName evidence="1">Uncharacterized protein</fullName>
    </submittedName>
</protein>
<name>A0A151A6L3_9STAP</name>
<dbReference type="RefSeq" id="WP_061855031.1">
    <property type="nucleotide sequence ID" value="NZ_LUGM01000002.1"/>
</dbReference>